<evidence type="ECO:0000259" key="7">
    <source>
        <dbReference type="Pfam" id="PF00905"/>
    </source>
</evidence>
<evidence type="ECO:0000313" key="10">
    <source>
        <dbReference type="Proteomes" id="UP000230790"/>
    </source>
</evidence>
<protein>
    <submittedName>
        <fullName evidence="9">Uncharacterized protein</fullName>
    </submittedName>
</protein>
<keyword evidence="5 6" id="KW-0472">Membrane</keyword>
<name>A0A2M8QEW7_9CHLR</name>
<evidence type="ECO:0000256" key="4">
    <source>
        <dbReference type="ARBA" id="ARBA00022989"/>
    </source>
</evidence>
<organism evidence="9 10">
    <name type="scientific">Candidatus Thermofonsia Clade 3 bacterium</name>
    <dbReference type="NCBI Taxonomy" id="2364212"/>
    <lineage>
        <taxon>Bacteria</taxon>
        <taxon>Bacillati</taxon>
        <taxon>Chloroflexota</taxon>
        <taxon>Candidatus Thermofontia</taxon>
        <taxon>Candidatus Thermofonsia Clade 3</taxon>
    </lineage>
</organism>
<keyword evidence="3" id="KW-0133">Cell shape</keyword>
<evidence type="ECO:0000256" key="2">
    <source>
        <dbReference type="ARBA" id="ARBA00022692"/>
    </source>
</evidence>
<accession>A0A2M8QEW7</accession>
<dbReference type="Pfam" id="PF01098">
    <property type="entry name" value="FTSW_RODA_SPOVE"/>
    <property type="match status" value="1"/>
</dbReference>
<dbReference type="GO" id="GO:0051301">
    <property type="term" value="P:cell division"/>
    <property type="evidence" value="ECO:0007669"/>
    <property type="project" value="InterPro"/>
</dbReference>
<comment type="caution">
    <text evidence="9">The sequence shown here is derived from an EMBL/GenBank/DDBJ whole genome shotgun (WGS) entry which is preliminary data.</text>
</comment>
<dbReference type="Gene3D" id="3.40.710.10">
    <property type="entry name" value="DD-peptidase/beta-lactamase superfamily"/>
    <property type="match status" value="1"/>
</dbReference>
<dbReference type="GO" id="GO:0015648">
    <property type="term" value="F:lipid-linked peptidoglycan transporter activity"/>
    <property type="evidence" value="ECO:0007669"/>
    <property type="project" value="TreeGrafter"/>
</dbReference>
<gene>
    <name evidence="9" type="ORF">CUN48_04105</name>
</gene>
<evidence type="ECO:0000256" key="5">
    <source>
        <dbReference type="ARBA" id="ARBA00023136"/>
    </source>
</evidence>
<feature type="transmembrane region" description="Helical" evidence="6">
    <location>
        <begin position="113"/>
        <end position="136"/>
    </location>
</feature>
<feature type="domain" description="Penicillin binding protein A dimerisation" evidence="8">
    <location>
        <begin position="516"/>
        <end position="558"/>
    </location>
</feature>
<dbReference type="Gene3D" id="3.90.1310.10">
    <property type="entry name" value="Penicillin-binding protein 2a (Domain 2)"/>
    <property type="match status" value="1"/>
</dbReference>
<dbReference type="InterPro" id="IPR001182">
    <property type="entry name" value="FtsW/RodA"/>
</dbReference>
<dbReference type="GO" id="GO:0008360">
    <property type="term" value="P:regulation of cell shape"/>
    <property type="evidence" value="ECO:0007669"/>
    <property type="project" value="UniProtKB-KW"/>
</dbReference>
<feature type="transmembrane region" description="Helical" evidence="6">
    <location>
        <begin position="387"/>
        <end position="408"/>
    </location>
</feature>
<feature type="transmembrane region" description="Helical" evidence="6">
    <location>
        <begin position="32"/>
        <end position="52"/>
    </location>
</feature>
<dbReference type="PANTHER" id="PTHR30474">
    <property type="entry name" value="CELL CYCLE PROTEIN"/>
    <property type="match status" value="1"/>
</dbReference>
<feature type="transmembrane region" description="Helical" evidence="6">
    <location>
        <begin position="353"/>
        <end position="375"/>
    </location>
</feature>
<evidence type="ECO:0000256" key="3">
    <source>
        <dbReference type="ARBA" id="ARBA00022960"/>
    </source>
</evidence>
<feature type="transmembrane region" description="Helical" evidence="6">
    <location>
        <begin position="194"/>
        <end position="210"/>
    </location>
</feature>
<dbReference type="GO" id="GO:0005886">
    <property type="term" value="C:plasma membrane"/>
    <property type="evidence" value="ECO:0007669"/>
    <property type="project" value="TreeGrafter"/>
</dbReference>
<dbReference type="AlphaFoldDB" id="A0A2M8QEW7"/>
<reference evidence="9 10" key="1">
    <citation type="submission" date="2017-11" db="EMBL/GenBank/DDBJ databases">
        <title>Evolution of Phototrophy in the Chloroflexi Phylum Driven by Horizontal Gene Transfer.</title>
        <authorList>
            <person name="Ward L.M."/>
            <person name="Hemp J."/>
            <person name="Shih P.M."/>
            <person name="Mcglynn S.E."/>
            <person name="Fischer W."/>
        </authorList>
    </citation>
    <scope>NUCLEOTIDE SEQUENCE [LARGE SCALE GENOMIC DNA]</scope>
    <source>
        <strain evidence="9">JP3_7</strain>
    </source>
</reference>
<keyword evidence="2 6" id="KW-0812">Transmembrane</keyword>
<dbReference type="Pfam" id="PF00905">
    <property type="entry name" value="Transpeptidase"/>
    <property type="match status" value="1"/>
</dbReference>
<feature type="transmembrane region" description="Helical" evidence="6">
    <location>
        <begin position="156"/>
        <end position="174"/>
    </location>
</feature>
<proteinExistence type="predicted"/>
<dbReference type="GO" id="GO:0008658">
    <property type="term" value="F:penicillin binding"/>
    <property type="evidence" value="ECO:0007669"/>
    <property type="project" value="InterPro"/>
</dbReference>
<dbReference type="SUPFAM" id="SSF56601">
    <property type="entry name" value="beta-lactamase/transpeptidase-like"/>
    <property type="match status" value="1"/>
</dbReference>
<feature type="transmembrane region" description="Helical" evidence="6">
    <location>
        <begin position="321"/>
        <end position="341"/>
    </location>
</feature>
<evidence type="ECO:0000259" key="8">
    <source>
        <dbReference type="Pfam" id="PF21922"/>
    </source>
</evidence>
<evidence type="ECO:0000256" key="6">
    <source>
        <dbReference type="SAM" id="Phobius"/>
    </source>
</evidence>
<keyword evidence="4 6" id="KW-1133">Transmembrane helix</keyword>
<feature type="transmembrane region" description="Helical" evidence="6">
    <location>
        <begin position="82"/>
        <end position="101"/>
    </location>
</feature>
<feature type="transmembrane region" description="Helical" evidence="6">
    <location>
        <begin position="216"/>
        <end position="232"/>
    </location>
</feature>
<dbReference type="InterPro" id="IPR054120">
    <property type="entry name" value="PBPA_dimer"/>
</dbReference>
<feature type="transmembrane region" description="Helical" evidence="6">
    <location>
        <begin position="59"/>
        <end position="76"/>
    </location>
</feature>
<feature type="transmembrane region" description="Helical" evidence="6">
    <location>
        <begin position="438"/>
        <end position="458"/>
    </location>
</feature>
<dbReference type="PANTHER" id="PTHR30474:SF3">
    <property type="entry name" value="PEPTIDOGLYCAN GLYCOSYLTRANSFERASE RODA"/>
    <property type="match status" value="1"/>
</dbReference>
<dbReference type="EMBL" id="PGTN01000017">
    <property type="protein sequence ID" value="PJF48355.1"/>
    <property type="molecule type" value="Genomic_DNA"/>
</dbReference>
<evidence type="ECO:0000256" key="1">
    <source>
        <dbReference type="ARBA" id="ARBA00004141"/>
    </source>
</evidence>
<evidence type="ECO:0000313" key="9">
    <source>
        <dbReference type="EMBL" id="PJF48355.1"/>
    </source>
</evidence>
<feature type="transmembrane region" description="Helical" evidence="6">
    <location>
        <begin position="239"/>
        <end position="260"/>
    </location>
</feature>
<dbReference type="InterPro" id="IPR001460">
    <property type="entry name" value="PCN-bd_Tpept"/>
</dbReference>
<sequence length="812" mass="86648">MTSPFALLSLGLLPAWLGAASLALQRSEPLPLLAPAALSALAIVAHGWLARVAPARDPFILPVAVMLTGLGLLSIARTAPNFLQRQTLALVVAFAAMLAVCSRRDRLRWLRRFKYTWLIAALALLLASLAFGVNPSGAGARLWLNIGRFFVQPSELLRLLMIAFLAAYFAQRAMHSGELLPEARPSASFNRRSLAPTIAMGVIAMAMLVIQQDLGAASLLVITFAFMLYLATGDARLPLGLAIGLGLAAVAGYFLSARVAQRLSIWLNPWGDPQGGAFQIVQSLIALASGGLLGQGINQGRPGYVPAVHTDFPFVMIGEELGLAGALAVLAGFAALILRAWRVGLRSGDRYGSLLAGGIAAALATQVFIIIGGNIGLLPLTGVTLPFISYGGTSLVVSYFMIGLLIRLSADAAEGRPMSAARAVDPLAQRTELAAGRAMRLSAAWLAALALGTGYWSIVRGPELVVRLDNPRRLEAELATFRGAIYARDGVLLAYSSCAGAPQPLTPCAARRGSQSATPRYERRYPLPEAAPAFGYYSQRYGVSGLEAFADATLRGSRTWLDDFLHRPRRGSAITATLDANWQRRAVAALRASPTLTNPRGAVVVMNWHTGEVLALASAPTFDPNRLEQDWERLRTDPDAPLINRATQGLYQPGLLLRWLVEAHAPMAHRAVLNQPDDFMAHLAPLNLHRPVPFELPNEATPLPATATYSETLGQGKLRVTPLRVAVTLAELAAGRPVTPTLLSSAPATQVGPPVVERSALRPFSGFAQIADNQFVGWHARIAGDLVFVLAIEMPTHDEPTLVRAIAALEGA</sequence>
<dbReference type="Pfam" id="PF21922">
    <property type="entry name" value="PBP_dimer_2"/>
    <property type="match status" value="1"/>
</dbReference>
<dbReference type="Proteomes" id="UP000230790">
    <property type="component" value="Unassembled WGS sequence"/>
</dbReference>
<comment type="subcellular location">
    <subcellularLocation>
        <location evidence="1">Membrane</location>
        <topology evidence="1">Multi-pass membrane protein</topology>
    </subcellularLocation>
</comment>
<dbReference type="GO" id="GO:0032153">
    <property type="term" value="C:cell division site"/>
    <property type="evidence" value="ECO:0007669"/>
    <property type="project" value="TreeGrafter"/>
</dbReference>
<dbReference type="InterPro" id="IPR012338">
    <property type="entry name" value="Beta-lactam/transpept-like"/>
</dbReference>
<feature type="domain" description="Penicillin-binding protein transpeptidase" evidence="7">
    <location>
        <begin position="601"/>
        <end position="654"/>
    </location>
</feature>